<dbReference type="AlphaFoldDB" id="A0A6P2CZQ1"/>
<dbReference type="EMBL" id="LR593886">
    <property type="protein sequence ID" value="VTR92642.1"/>
    <property type="molecule type" value="Genomic_DNA"/>
</dbReference>
<evidence type="ECO:0000313" key="1">
    <source>
        <dbReference type="EMBL" id="VTR92642.1"/>
    </source>
</evidence>
<sequence length="114" mass="12813">MTFEMVVQLPVTGAFGTDEEFDLRTRLERDFNAALVAENAGESGRGETDDGRMSVYLESVTDHDAALRIVKDVLVRHKLLHRVTVLLETRCEADSDDIERRVLWPLQSAAVRVA</sequence>
<dbReference type="RefSeq" id="WP_162667475.1">
    <property type="nucleotide sequence ID" value="NZ_LR593886.1"/>
</dbReference>
<accession>A0A6P2CZQ1</accession>
<organism evidence="1 2">
    <name type="scientific">Gemmata massiliana</name>
    <dbReference type="NCBI Taxonomy" id="1210884"/>
    <lineage>
        <taxon>Bacteria</taxon>
        <taxon>Pseudomonadati</taxon>
        <taxon>Planctomycetota</taxon>
        <taxon>Planctomycetia</taxon>
        <taxon>Gemmatales</taxon>
        <taxon>Gemmataceae</taxon>
        <taxon>Gemmata</taxon>
    </lineage>
</organism>
<name>A0A6P2CZQ1_9BACT</name>
<gene>
    <name evidence="1" type="ORF">SOIL9_50720</name>
</gene>
<protein>
    <submittedName>
        <fullName evidence="1">Uncharacterized protein</fullName>
    </submittedName>
</protein>
<dbReference type="Proteomes" id="UP000464178">
    <property type="component" value="Chromosome"/>
</dbReference>
<evidence type="ECO:0000313" key="2">
    <source>
        <dbReference type="Proteomes" id="UP000464178"/>
    </source>
</evidence>
<reference evidence="1 2" key="1">
    <citation type="submission" date="2019-05" db="EMBL/GenBank/DDBJ databases">
        <authorList>
            <consortium name="Science for Life Laboratories"/>
        </authorList>
    </citation>
    <scope>NUCLEOTIDE SEQUENCE [LARGE SCALE GENOMIC DNA]</scope>
    <source>
        <strain evidence="1">Soil9</strain>
    </source>
</reference>
<dbReference type="KEGG" id="gms:SOIL9_50720"/>
<proteinExistence type="predicted"/>
<keyword evidence="2" id="KW-1185">Reference proteome</keyword>